<name>A0A5C5BPY7_EGGLN</name>
<dbReference type="RefSeq" id="WP_139913151.1">
    <property type="nucleotide sequence ID" value="NZ_VEVP01000058.1"/>
</dbReference>
<proteinExistence type="predicted"/>
<protein>
    <submittedName>
        <fullName evidence="1">Uncharacterized protein</fullName>
    </submittedName>
</protein>
<comment type="caution">
    <text evidence="1">The sequence shown here is derived from an EMBL/GenBank/DDBJ whole genome shotgun (WGS) entry which is preliminary data.</text>
</comment>
<organism evidence="1 2">
    <name type="scientific">Eggerthella lenta</name>
    <name type="common">Eubacterium lentum</name>
    <dbReference type="NCBI Taxonomy" id="84112"/>
    <lineage>
        <taxon>Bacteria</taxon>
        <taxon>Bacillati</taxon>
        <taxon>Actinomycetota</taxon>
        <taxon>Coriobacteriia</taxon>
        <taxon>Eggerthellales</taxon>
        <taxon>Eggerthellaceae</taxon>
        <taxon>Eggerthella</taxon>
    </lineage>
</organism>
<dbReference type="EMBL" id="VEVP01000058">
    <property type="protein sequence ID" value="TNU88543.1"/>
    <property type="molecule type" value="Genomic_DNA"/>
</dbReference>
<dbReference type="Proteomes" id="UP000312594">
    <property type="component" value="Unassembled WGS sequence"/>
</dbReference>
<accession>A0A5C5BPY7</accession>
<dbReference type="AlphaFoldDB" id="A0A5C5BPY7"/>
<sequence>MPVAEKQLAWLEPIATIARGTHMDREGLDELMSIDLETRRDAETILFALEQAPDGFNTTTYRQAKAQLGCDADAADCYLLDLHAAIMLLSEAHGLKLDMSRHDYKEEGLPFVLDYDVWHRKDAAANGMFDDEASPENRDWRDEHDGIIADTIAGILFKALPAHTIPPKLRFSYENVPALDAEILRVCCGFEAAGLSFSLDFELNTGRGGNRIFLEPEPEPSAGNVSLTCEGMDDDFTAAWNPDTAKWDKPLPAKQQGK</sequence>
<reference evidence="1 2" key="1">
    <citation type="journal article" date="2005" name="Appl. Environ. Microbiol.">
        <title>Intestinal bacterial communities that produce active estrogen-like compounds enterodiol and enterolactone in humans.</title>
        <authorList>
            <person name="Clavel T."/>
            <person name="Henderson G."/>
            <person name="Alpert C.A."/>
            <person name="Philippe C."/>
            <person name="Rigottier-Gois L."/>
            <person name="Dore J."/>
            <person name="Blaut M."/>
        </authorList>
    </citation>
    <scope>NUCLEOTIDE SEQUENCE [LARGE SCALE GENOMIC DNA]</scope>
    <source>
        <strain evidence="1 2">SECO-MT75m2</strain>
    </source>
</reference>
<evidence type="ECO:0000313" key="2">
    <source>
        <dbReference type="Proteomes" id="UP000312594"/>
    </source>
</evidence>
<dbReference type="GeneID" id="98662287"/>
<gene>
    <name evidence="1" type="ORF">FIC87_14405</name>
</gene>
<evidence type="ECO:0000313" key="1">
    <source>
        <dbReference type="EMBL" id="TNU88543.1"/>
    </source>
</evidence>